<evidence type="ECO:0000313" key="1">
    <source>
        <dbReference type="EMBL" id="PIA62072.1"/>
    </source>
</evidence>
<organism evidence="1 2">
    <name type="scientific">Aquilegia coerulea</name>
    <name type="common">Rocky mountain columbine</name>
    <dbReference type="NCBI Taxonomy" id="218851"/>
    <lineage>
        <taxon>Eukaryota</taxon>
        <taxon>Viridiplantae</taxon>
        <taxon>Streptophyta</taxon>
        <taxon>Embryophyta</taxon>
        <taxon>Tracheophyta</taxon>
        <taxon>Spermatophyta</taxon>
        <taxon>Magnoliopsida</taxon>
        <taxon>Ranunculales</taxon>
        <taxon>Ranunculaceae</taxon>
        <taxon>Thalictroideae</taxon>
        <taxon>Aquilegia</taxon>
    </lineage>
</organism>
<dbReference type="AlphaFoldDB" id="A0A2G5F282"/>
<dbReference type="InParanoid" id="A0A2G5F282"/>
<reference evidence="1 2" key="1">
    <citation type="submission" date="2017-09" db="EMBL/GenBank/DDBJ databases">
        <title>WGS assembly of Aquilegia coerulea Goldsmith.</title>
        <authorList>
            <person name="Hodges S."/>
            <person name="Kramer E."/>
            <person name="Nordborg M."/>
            <person name="Tomkins J."/>
            <person name="Borevitz J."/>
            <person name="Derieg N."/>
            <person name="Yan J."/>
            <person name="Mihaltcheva S."/>
            <person name="Hayes R.D."/>
            <person name="Rokhsar D."/>
        </authorList>
    </citation>
    <scope>NUCLEOTIDE SEQUENCE [LARGE SCALE GENOMIC DNA]</scope>
    <source>
        <strain evidence="2">cv. Goldsmith</strain>
    </source>
</reference>
<name>A0A2G5F282_AQUCA</name>
<dbReference type="Proteomes" id="UP000230069">
    <property type="component" value="Unassembled WGS sequence"/>
</dbReference>
<accession>A0A2G5F282</accession>
<evidence type="ECO:0000313" key="2">
    <source>
        <dbReference type="Proteomes" id="UP000230069"/>
    </source>
</evidence>
<gene>
    <name evidence="1" type="ORF">AQUCO_00200215v1</name>
</gene>
<proteinExistence type="predicted"/>
<keyword evidence="2" id="KW-1185">Reference proteome</keyword>
<sequence length="76" mass="8989">MCGPKSLSLDLQWMFKNTSLRITFLKERCLFPKSADEHPESETSTRKSLKLRPRRLLKQLTSIFAACFWKNTHIYI</sequence>
<dbReference type="EMBL" id="KZ305019">
    <property type="protein sequence ID" value="PIA62072.1"/>
    <property type="molecule type" value="Genomic_DNA"/>
</dbReference>
<protein>
    <submittedName>
        <fullName evidence="1">Uncharacterized protein</fullName>
    </submittedName>
</protein>